<dbReference type="EMBL" id="JBAHYK010000811">
    <property type="protein sequence ID" value="KAL0571165.1"/>
    <property type="molecule type" value="Genomic_DNA"/>
</dbReference>
<dbReference type="CDD" id="cd13903">
    <property type="entry name" value="CuRO_3_Tv-LCC_like"/>
    <property type="match status" value="1"/>
</dbReference>
<dbReference type="Pfam" id="PF07732">
    <property type="entry name" value="Cu-oxidase_3"/>
    <property type="match status" value="1"/>
</dbReference>
<dbReference type="PANTHER" id="PTHR11709:SF511">
    <property type="entry name" value="LACCASE"/>
    <property type="match status" value="1"/>
</dbReference>
<evidence type="ECO:0000256" key="4">
    <source>
        <dbReference type="ARBA" id="ARBA00023008"/>
    </source>
</evidence>
<evidence type="ECO:0000256" key="1">
    <source>
        <dbReference type="ARBA" id="ARBA00010609"/>
    </source>
</evidence>
<organism evidence="12 13">
    <name type="scientific">Marasmius crinis-equi</name>
    <dbReference type="NCBI Taxonomy" id="585013"/>
    <lineage>
        <taxon>Eukaryota</taxon>
        <taxon>Fungi</taxon>
        <taxon>Dikarya</taxon>
        <taxon>Basidiomycota</taxon>
        <taxon>Agaricomycotina</taxon>
        <taxon>Agaricomycetes</taxon>
        <taxon>Agaricomycetidae</taxon>
        <taxon>Agaricales</taxon>
        <taxon>Marasmiineae</taxon>
        <taxon>Marasmiaceae</taxon>
        <taxon>Marasmius</taxon>
    </lineage>
</organism>
<dbReference type="InterPro" id="IPR045087">
    <property type="entry name" value="Cu-oxidase_fam"/>
</dbReference>
<keyword evidence="6" id="KW-0325">Glycoprotein</keyword>
<feature type="signal peptide" evidence="7">
    <location>
        <begin position="1"/>
        <end position="19"/>
    </location>
</feature>
<dbReference type="PANTHER" id="PTHR11709">
    <property type="entry name" value="MULTI-COPPER OXIDASE"/>
    <property type="match status" value="1"/>
</dbReference>
<evidence type="ECO:0000259" key="8">
    <source>
        <dbReference type="Pfam" id="PF00394"/>
    </source>
</evidence>
<feature type="domain" description="Plastocyanin-like" evidence="9">
    <location>
        <begin position="382"/>
        <end position="500"/>
    </location>
</feature>
<evidence type="ECO:0000313" key="11">
    <source>
        <dbReference type="EMBL" id="KAL0570861.1"/>
    </source>
</evidence>
<dbReference type="Proteomes" id="UP001465976">
    <property type="component" value="Unassembled WGS sequence"/>
</dbReference>
<dbReference type="Gene3D" id="2.60.40.420">
    <property type="entry name" value="Cupredoxins - blue copper proteins"/>
    <property type="match status" value="3"/>
</dbReference>
<evidence type="ECO:0000256" key="7">
    <source>
        <dbReference type="SAM" id="SignalP"/>
    </source>
</evidence>
<accession>A0ABR3F7I7</accession>
<dbReference type="InterPro" id="IPR033138">
    <property type="entry name" value="Cu_oxidase_CS"/>
</dbReference>
<keyword evidence="4" id="KW-0186">Copper</keyword>
<dbReference type="InterPro" id="IPR001117">
    <property type="entry name" value="Cu-oxidase_2nd"/>
</dbReference>
<reference evidence="12 13" key="1">
    <citation type="submission" date="2024-02" db="EMBL/GenBank/DDBJ databases">
        <title>A draft genome for the cacao thread blight pathogen Marasmius crinis-equi.</title>
        <authorList>
            <person name="Cohen S.P."/>
            <person name="Baruah I.K."/>
            <person name="Amoako-Attah I."/>
            <person name="Bukari Y."/>
            <person name="Meinhardt L.W."/>
            <person name="Bailey B.A."/>
        </authorList>
    </citation>
    <scope>NUCLEOTIDE SEQUENCE [LARGE SCALE GENOMIC DNA]</scope>
    <source>
        <strain evidence="12 13">GH-76</strain>
    </source>
</reference>
<keyword evidence="3" id="KW-0560">Oxidoreductase</keyword>
<evidence type="ECO:0000256" key="2">
    <source>
        <dbReference type="ARBA" id="ARBA00022723"/>
    </source>
</evidence>
<dbReference type="PROSITE" id="PS00079">
    <property type="entry name" value="MULTICOPPER_OXIDASE1"/>
    <property type="match status" value="1"/>
</dbReference>
<dbReference type="Pfam" id="PF00394">
    <property type="entry name" value="Cu-oxidase"/>
    <property type="match status" value="1"/>
</dbReference>
<dbReference type="InterPro" id="IPR011707">
    <property type="entry name" value="Cu-oxidase-like_N"/>
</dbReference>
<dbReference type="Pfam" id="PF07731">
    <property type="entry name" value="Cu-oxidase_2"/>
    <property type="match status" value="1"/>
</dbReference>
<evidence type="ECO:0008006" key="14">
    <source>
        <dbReference type="Google" id="ProtNLM"/>
    </source>
</evidence>
<comment type="caution">
    <text evidence="12">The sequence shown here is derived from an EMBL/GenBank/DDBJ whole genome shotgun (WGS) entry which is preliminary data.</text>
</comment>
<feature type="domain" description="Plastocyanin-like" evidence="8">
    <location>
        <begin position="162"/>
        <end position="314"/>
    </location>
</feature>
<evidence type="ECO:0000259" key="10">
    <source>
        <dbReference type="Pfam" id="PF07732"/>
    </source>
</evidence>
<keyword evidence="2" id="KW-0479">Metal-binding</keyword>
<evidence type="ECO:0000256" key="3">
    <source>
        <dbReference type="ARBA" id="ARBA00023002"/>
    </source>
</evidence>
<evidence type="ECO:0000259" key="9">
    <source>
        <dbReference type="Pfam" id="PF07731"/>
    </source>
</evidence>
<keyword evidence="7" id="KW-0732">Signal</keyword>
<evidence type="ECO:0000313" key="13">
    <source>
        <dbReference type="Proteomes" id="UP001465976"/>
    </source>
</evidence>
<feature type="domain" description="Plastocyanin-like" evidence="10">
    <location>
        <begin position="30"/>
        <end position="150"/>
    </location>
</feature>
<gene>
    <name evidence="12" type="ORF">V5O48_010792</name>
    <name evidence="11" type="ORF">V5O48_011103</name>
</gene>
<dbReference type="InterPro" id="IPR011706">
    <property type="entry name" value="Cu-oxidase_C"/>
</dbReference>
<dbReference type="SUPFAM" id="SSF49503">
    <property type="entry name" value="Cupredoxins"/>
    <property type="match status" value="3"/>
</dbReference>
<evidence type="ECO:0000313" key="12">
    <source>
        <dbReference type="EMBL" id="KAL0571165.1"/>
    </source>
</evidence>
<evidence type="ECO:0000256" key="5">
    <source>
        <dbReference type="ARBA" id="ARBA00023157"/>
    </source>
</evidence>
<dbReference type="PROSITE" id="PS00080">
    <property type="entry name" value="MULTICOPPER_OXIDASE2"/>
    <property type="match status" value="1"/>
</dbReference>
<name>A0ABR3F7I7_9AGAR</name>
<comment type="similarity">
    <text evidence="1">Belongs to the multicopper oxidase family.</text>
</comment>
<dbReference type="InterPro" id="IPR002355">
    <property type="entry name" value="Cu_oxidase_Cu_BS"/>
</dbReference>
<keyword evidence="13" id="KW-1185">Reference proteome</keyword>
<evidence type="ECO:0000256" key="6">
    <source>
        <dbReference type="ARBA" id="ARBA00023180"/>
    </source>
</evidence>
<feature type="chain" id="PRO_5045031714" description="Laccase" evidence="7">
    <location>
        <begin position="20"/>
        <end position="527"/>
    </location>
</feature>
<proteinExistence type="inferred from homology"/>
<dbReference type="InterPro" id="IPR008972">
    <property type="entry name" value="Cupredoxin"/>
</dbReference>
<dbReference type="EMBL" id="JBAHYK010000862">
    <property type="protein sequence ID" value="KAL0570861.1"/>
    <property type="molecule type" value="Genomic_DNA"/>
</dbReference>
<keyword evidence="5" id="KW-1015">Disulfide bond</keyword>
<protein>
    <recommendedName>
        <fullName evidence="14">Laccase</fullName>
    </recommendedName>
</protein>
<sequence length="527" mass="57213">MKSFLHFLAAALPAVQVGGKLITVDLDIVNKDIAPDGFTRSAILANGQFPGPPIFATKGDSLQVTVNNRLSDPTMRQSTNLNFDGIFINAPNGFQEGTSFVESCPIAPGDSFVYNVTLDPDQAGNHWYRSHLSVQYVDGLRGALIIKDPEDPQAALYDVDDESTVITLADWWHNSSVDSLAFFKAHDMIPVADTGLVNGVGRFNGGPEVPFPVINVEQGKRYRLRIINMSARAAYNFSIDSHNFTIIEADGENTEPLEGNITPLLAGQRISAVVNASQPVGNYWINAPFSGGNVATNPLQNLTFSRAILRYAGAPEEDPEGPMTIGPQGDDANSAEEGLLRPLVADTPPPADITLEFSVAFTAAQNGTGWRINNISYQSPVVPTLVKVIQDGASTEADFNTSEHTIILPLNKTVEVNFPSNDDDELHPFHMHGMPFWVIKSNSATEPNEVNPIKRDTTGAGATGTVVRFRTDKPGPWFFHCHIMWHMAVGLGSVMLVDPDATRATVHPDGQWAQLCPTYDALPLDKQ</sequence>